<reference evidence="2" key="1">
    <citation type="submission" date="2023-04" db="EMBL/GenBank/DDBJ databases">
        <title>Chromosome-level genome of Chaenocephalus aceratus.</title>
        <authorList>
            <person name="Park H."/>
        </authorList>
    </citation>
    <scope>NUCLEOTIDE SEQUENCE</scope>
    <source>
        <strain evidence="2">DE</strain>
        <tissue evidence="2">Muscle</tissue>
    </source>
</reference>
<accession>A0AAD9FEJ5</accession>
<comment type="caution">
    <text evidence="2">The sequence shown here is derived from an EMBL/GenBank/DDBJ whole genome shotgun (WGS) entry which is preliminary data.</text>
</comment>
<dbReference type="AlphaFoldDB" id="A0AAD9FEJ5"/>
<name>A0AAD9FEJ5_DISEL</name>
<proteinExistence type="predicted"/>
<feature type="compositionally biased region" description="Polar residues" evidence="1">
    <location>
        <begin position="56"/>
        <end position="70"/>
    </location>
</feature>
<protein>
    <submittedName>
        <fullName evidence="2">MAU2 chromatid cohesion factor like</fullName>
    </submittedName>
</protein>
<gene>
    <name evidence="2" type="ORF">KUDE01_006125</name>
</gene>
<feature type="region of interest" description="Disordered" evidence="1">
    <location>
        <begin position="49"/>
        <end position="70"/>
    </location>
</feature>
<evidence type="ECO:0000313" key="2">
    <source>
        <dbReference type="EMBL" id="KAK1903168.1"/>
    </source>
</evidence>
<dbReference type="Proteomes" id="UP001228049">
    <property type="component" value="Unassembled WGS sequence"/>
</dbReference>
<evidence type="ECO:0000313" key="3">
    <source>
        <dbReference type="Proteomes" id="UP001228049"/>
    </source>
</evidence>
<keyword evidence="3" id="KW-1185">Reference proteome</keyword>
<organism evidence="2 3">
    <name type="scientific">Dissostichus eleginoides</name>
    <name type="common">Patagonian toothfish</name>
    <name type="synonym">Dissostichus amissus</name>
    <dbReference type="NCBI Taxonomy" id="100907"/>
    <lineage>
        <taxon>Eukaryota</taxon>
        <taxon>Metazoa</taxon>
        <taxon>Chordata</taxon>
        <taxon>Craniata</taxon>
        <taxon>Vertebrata</taxon>
        <taxon>Euteleostomi</taxon>
        <taxon>Actinopterygii</taxon>
        <taxon>Neopterygii</taxon>
        <taxon>Teleostei</taxon>
        <taxon>Neoteleostei</taxon>
        <taxon>Acanthomorphata</taxon>
        <taxon>Eupercaria</taxon>
        <taxon>Perciformes</taxon>
        <taxon>Notothenioidei</taxon>
        <taxon>Nototheniidae</taxon>
        <taxon>Dissostichus</taxon>
    </lineage>
</organism>
<sequence>MTKIGCDGWSPEELTSWAHLDPDGPEAPTVTSRAHLLPPVVVSIGRRPSNEDASLAASSKDSTFSHLLLR</sequence>
<dbReference type="EMBL" id="JASDAP010000005">
    <property type="protein sequence ID" value="KAK1903168.1"/>
    <property type="molecule type" value="Genomic_DNA"/>
</dbReference>
<evidence type="ECO:0000256" key="1">
    <source>
        <dbReference type="SAM" id="MobiDB-lite"/>
    </source>
</evidence>